<dbReference type="InterPro" id="IPR024787">
    <property type="entry name" value="EcsC"/>
</dbReference>
<accession>A0A0M2PYU6</accession>
<reference evidence="1" key="1">
    <citation type="submission" date="2012-04" db="EMBL/GenBank/DDBJ databases">
        <authorList>
            <person name="Borisov I.G."/>
            <person name="Ivanikova N.V."/>
            <person name="Pinevich A.V."/>
        </authorList>
    </citation>
    <scope>NUCLEOTIDE SEQUENCE</scope>
    <source>
        <strain evidence="1">CALU 1027</strain>
    </source>
</reference>
<evidence type="ECO:0000313" key="2">
    <source>
        <dbReference type="Proteomes" id="UP000034681"/>
    </source>
</evidence>
<evidence type="ECO:0008006" key="3">
    <source>
        <dbReference type="Google" id="ProtNLM"/>
    </source>
</evidence>
<gene>
    <name evidence="1" type="ORF">PROH_00910</name>
</gene>
<sequence>MLGETVEGTTKVMGGAIEFTGQVLGETVEGTTKVMGGAIAGTTKVVGDAIESTGKAVSNTVETTTQITGQLVDSIQNNPALKTLTQDIKVNWLYNIISKVDIQRAEAVVRDLQAQYPDEDAATIAERLMRQKAIYGGSMGLASSLLPGVAGLLAVDFAAMTLIQAEMGFQIAAAYGFDLEHPDRQGEILAIFGAALGTNHALKTGLTYALRTVPLAGAVVGCSANAIALYAVGHAACQFYSSQGAALSSEAAAQTALAAGEDYLDHAHQQQVLMDQVLAHLIQARNPDRPWADLIPDLEQQHLNPAALAAIAAYGSTPPSLTALVTALDPDYAQATLCLCQAIAEGQNSLTAAEAAVLATLTQAIDPA</sequence>
<dbReference type="Pfam" id="PF12787">
    <property type="entry name" value="EcsC"/>
    <property type="match status" value="1"/>
</dbReference>
<dbReference type="Proteomes" id="UP000034681">
    <property type="component" value="Unassembled WGS sequence"/>
</dbReference>
<dbReference type="eggNOG" id="COG3597">
    <property type="taxonomic scope" value="Bacteria"/>
</dbReference>
<evidence type="ECO:0000313" key="1">
    <source>
        <dbReference type="EMBL" id="KKJ01621.1"/>
    </source>
</evidence>
<dbReference type="EMBL" id="AJTX02000002">
    <property type="protein sequence ID" value="KKJ01621.1"/>
    <property type="molecule type" value="Genomic_DNA"/>
</dbReference>
<protein>
    <recommendedName>
        <fullName evidence="3">EcsC family protein</fullName>
    </recommendedName>
</protein>
<dbReference type="STRING" id="317619.GCA_000332315_03342"/>
<proteinExistence type="predicted"/>
<name>A0A0M2PYU6_PROHO</name>
<keyword evidence="2" id="KW-1185">Reference proteome</keyword>
<organism evidence="1 2">
    <name type="scientific">Prochlorothrix hollandica PCC 9006 = CALU 1027</name>
    <dbReference type="NCBI Taxonomy" id="317619"/>
    <lineage>
        <taxon>Bacteria</taxon>
        <taxon>Bacillati</taxon>
        <taxon>Cyanobacteriota</taxon>
        <taxon>Cyanophyceae</taxon>
        <taxon>Prochlorotrichales</taxon>
        <taxon>Prochlorotrichaceae</taxon>
        <taxon>Prochlorothrix</taxon>
    </lineage>
</organism>
<dbReference type="AlphaFoldDB" id="A0A0M2PYU6"/>
<comment type="caution">
    <text evidence="1">The sequence shown here is derived from an EMBL/GenBank/DDBJ whole genome shotgun (WGS) entry which is preliminary data.</text>
</comment>